<dbReference type="Pfam" id="PF15868">
    <property type="entry name" value="MBF2"/>
    <property type="match status" value="1"/>
</dbReference>
<protein>
    <recommendedName>
        <fullName evidence="3">CUB domain-containing protein</fullName>
    </recommendedName>
</protein>
<dbReference type="EMBL" id="GDQN01003519">
    <property type="protein sequence ID" value="JAT87535.1"/>
    <property type="molecule type" value="Transcribed_RNA"/>
</dbReference>
<proteinExistence type="predicted"/>
<sequence>MKVVVCRVILFLLILSYKCLECASVLELGNGESFASDDHMPSLNDNRINATHYRTIKRYRCASELASEDESVQLIYGTKSWRFPKQDVNLTLTYPVSKNSNTNYILTSMEVVLYCDGTQSSGYITEGGMNQDFISMTFTLPGVTQLSYQFWLYGIPKTCIHYNTTLNKNICGPS</sequence>
<feature type="chain" id="PRO_5009115431" description="CUB domain-containing protein" evidence="1">
    <location>
        <begin position="23"/>
        <end position="174"/>
    </location>
</feature>
<feature type="signal peptide" evidence="1">
    <location>
        <begin position="1"/>
        <end position="22"/>
    </location>
</feature>
<evidence type="ECO:0000313" key="2">
    <source>
        <dbReference type="EMBL" id="JAT87535.1"/>
    </source>
</evidence>
<dbReference type="AlphaFoldDB" id="A0A1E1WKN1"/>
<gene>
    <name evidence="2" type="ORF">g.9876</name>
</gene>
<accession>A0A1E1WKN1</accession>
<reference evidence="2" key="1">
    <citation type="submission" date="2015-09" db="EMBL/GenBank/DDBJ databases">
        <title>De novo assembly of Pectinophora gossypiella (Pink Bollworm) gut transcriptome.</title>
        <authorList>
            <person name="Tassone E.E."/>
        </authorList>
    </citation>
    <scope>NUCLEOTIDE SEQUENCE</scope>
</reference>
<dbReference type="InterPro" id="IPR031734">
    <property type="entry name" value="MBF2"/>
</dbReference>
<evidence type="ECO:0008006" key="3">
    <source>
        <dbReference type="Google" id="ProtNLM"/>
    </source>
</evidence>
<organism evidence="2">
    <name type="scientific">Pectinophora gossypiella</name>
    <name type="common">Cotton pink bollworm</name>
    <name type="synonym">Depressaria gossypiella</name>
    <dbReference type="NCBI Taxonomy" id="13191"/>
    <lineage>
        <taxon>Eukaryota</taxon>
        <taxon>Metazoa</taxon>
        <taxon>Ecdysozoa</taxon>
        <taxon>Arthropoda</taxon>
        <taxon>Hexapoda</taxon>
        <taxon>Insecta</taxon>
        <taxon>Pterygota</taxon>
        <taxon>Neoptera</taxon>
        <taxon>Endopterygota</taxon>
        <taxon>Lepidoptera</taxon>
        <taxon>Glossata</taxon>
        <taxon>Ditrysia</taxon>
        <taxon>Gelechioidea</taxon>
        <taxon>Gelechiidae</taxon>
        <taxon>Apatetrinae</taxon>
        <taxon>Pectinophora</taxon>
    </lineage>
</organism>
<evidence type="ECO:0000256" key="1">
    <source>
        <dbReference type="SAM" id="SignalP"/>
    </source>
</evidence>
<name>A0A1E1WKN1_PECGO</name>
<keyword evidence="1" id="KW-0732">Signal</keyword>
<dbReference type="OrthoDB" id="7324790at2759"/>